<accession>A0A4Q4ZG71</accession>
<dbReference type="AlphaFoldDB" id="A0A4Q4ZG71"/>
<name>A0A4Q4ZG71_9ACTN</name>
<dbReference type="OrthoDB" id="4862948at2"/>
<dbReference type="EMBL" id="SDKM01000012">
    <property type="protein sequence ID" value="RYP86304.1"/>
    <property type="molecule type" value="Genomic_DNA"/>
</dbReference>
<keyword evidence="2" id="KW-1185">Reference proteome</keyword>
<sequence length="222" mass="23667">MASDAVDSSRSLLTLGQVDLVRVQVGYRANPDDLPFVQFLLDLSVPETHGVHDEGGFDERLAVAALEPALYVGSGAPRHYSLHQHRWHSSWGASPGALELGLLVTTGTGPTAPVRVAVEDSVTCAFRGLMAVVGEPAASVTSRDAAIRRARRGAATAYSVDPEALTLRAEEHHPAENSWTISVATELGEEYEVVVGLVDGHAGSVRVWRERPIEVTDSLGAE</sequence>
<evidence type="ECO:0000313" key="1">
    <source>
        <dbReference type="EMBL" id="RYP86304.1"/>
    </source>
</evidence>
<comment type="caution">
    <text evidence="1">The sequence shown here is derived from an EMBL/GenBank/DDBJ whole genome shotgun (WGS) entry which is preliminary data.</text>
</comment>
<organism evidence="1 2">
    <name type="scientific">Nocardioides guangzhouensis</name>
    <dbReference type="NCBI Taxonomy" id="2497878"/>
    <lineage>
        <taxon>Bacteria</taxon>
        <taxon>Bacillati</taxon>
        <taxon>Actinomycetota</taxon>
        <taxon>Actinomycetes</taxon>
        <taxon>Propionibacteriales</taxon>
        <taxon>Nocardioidaceae</taxon>
        <taxon>Nocardioides</taxon>
    </lineage>
</organism>
<gene>
    <name evidence="1" type="ORF">EKO23_10155</name>
</gene>
<protein>
    <submittedName>
        <fullName evidence="1">Uncharacterized protein</fullName>
    </submittedName>
</protein>
<dbReference type="RefSeq" id="WP_134716829.1">
    <property type="nucleotide sequence ID" value="NZ_SDKM01000012.1"/>
</dbReference>
<proteinExistence type="predicted"/>
<evidence type="ECO:0000313" key="2">
    <source>
        <dbReference type="Proteomes" id="UP000295198"/>
    </source>
</evidence>
<dbReference type="Proteomes" id="UP000295198">
    <property type="component" value="Unassembled WGS sequence"/>
</dbReference>
<reference evidence="1 2" key="1">
    <citation type="submission" date="2019-01" db="EMBL/GenBank/DDBJ databases">
        <title>Nocardioides guangzhouensis sp. nov., an actinobacterium isolated from soil.</title>
        <authorList>
            <person name="Fu Y."/>
            <person name="Cai Y."/>
            <person name="Lin Z."/>
            <person name="Chen P."/>
        </authorList>
    </citation>
    <scope>NUCLEOTIDE SEQUENCE [LARGE SCALE GENOMIC DNA]</scope>
    <source>
        <strain evidence="1 2">130</strain>
    </source>
</reference>